<dbReference type="EMBL" id="CP002623">
    <property type="protein sequence ID" value="AEI92712.1"/>
    <property type="molecule type" value="Genomic_DNA"/>
</dbReference>
<sequence length="596" mass="61455">MSVSENSIFGARPAMVFDGEVYVIGHGQAGNNLYKVTADDVEVAAPSSFELTYQYVLPLRPIVYDGDVYFYTESARIDTGSFTTLYKGLIRLTPDGHASIASTFGKENLPLPSVVIDFDMQTYQGFRTDDSADLIYVVENGETRILELPTGKFSLHGFLGGTFYASATDLEGNLGLFALVEDDWINVISLDGSRPITDLTRFVQMNVVSDAADVWLGDETSEHVNSGEKDSIVYGRAGDDVLRGGIGNDTLYGDEGNDRLNGGEGEDTISGGVGDDTVFGRQGDDDIDGGAGNDNLAGETGNDDIDGGAGDDRLRGASGNDELDGGDGNDTAFGGEGDDILRGGAGDDALMGNGGADQIFGEDGADTLFGQTGADQMLGGDGNDYMGGGGGDDVLDGQAGDDTMFGGSNDDTLFGGAGNDLINGQQQDDDLFGQSGNDTLFGGDGFDLLDGGTGNDTLFGGNSGDTLIGGAGIDVMDGGTGFDVFEFNAISESAFGYADTISGFDGAGAGGGDTIDVAGIDANTNVVGDQAFTFLGAVTSAVGLSFGARALWVQEFGGQTRLYGEVNGDGIIDLELRINDGPGTDATDFTAGDLFL</sequence>
<evidence type="ECO:0000256" key="2">
    <source>
        <dbReference type="ARBA" id="ARBA00022525"/>
    </source>
</evidence>
<name>F7ZKP6_ROSLO</name>
<dbReference type="PRINTS" id="PR00313">
    <property type="entry name" value="CABNDNGRPT"/>
</dbReference>
<gene>
    <name evidence="4" type="ordered locus">RLO149_c006840</name>
</gene>
<dbReference type="InterPro" id="IPR018511">
    <property type="entry name" value="Hemolysin-typ_Ca-bd_CS"/>
</dbReference>
<evidence type="ECO:0000256" key="3">
    <source>
        <dbReference type="SAM" id="MobiDB-lite"/>
    </source>
</evidence>
<dbReference type="SUPFAM" id="SSF51120">
    <property type="entry name" value="beta-Roll"/>
    <property type="match status" value="3"/>
</dbReference>
<dbReference type="GO" id="GO:0005509">
    <property type="term" value="F:calcium ion binding"/>
    <property type="evidence" value="ECO:0007669"/>
    <property type="project" value="InterPro"/>
</dbReference>
<dbReference type="GO" id="GO:0005576">
    <property type="term" value="C:extracellular region"/>
    <property type="evidence" value="ECO:0007669"/>
    <property type="project" value="UniProtKB-SubCell"/>
</dbReference>
<dbReference type="HOGENOM" id="CLU_457748_0_0_5"/>
<dbReference type="PANTHER" id="PTHR38340:SF1">
    <property type="entry name" value="S-LAYER PROTEIN"/>
    <property type="match status" value="1"/>
</dbReference>
<dbReference type="RefSeq" id="WP_013960653.1">
    <property type="nucleotide sequence ID" value="NC_015730.1"/>
</dbReference>
<dbReference type="InterPro" id="IPR011049">
    <property type="entry name" value="Serralysin-like_metalloprot_C"/>
</dbReference>
<feature type="region of interest" description="Disordered" evidence="3">
    <location>
        <begin position="248"/>
        <end position="346"/>
    </location>
</feature>
<evidence type="ECO:0000313" key="5">
    <source>
        <dbReference type="Proteomes" id="UP000001353"/>
    </source>
</evidence>
<dbReference type="InterPro" id="IPR001343">
    <property type="entry name" value="Hemolysn_Ca-bd"/>
</dbReference>
<organism evidence="4 5">
    <name type="scientific">Roseobacter litoralis (strain ATCC 49566 / DSM 6996 / JCM 21268 / NBRC 15278 / OCh 149)</name>
    <dbReference type="NCBI Taxonomy" id="391595"/>
    <lineage>
        <taxon>Bacteria</taxon>
        <taxon>Pseudomonadati</taxon>
        <taxon>Pseudomonadota</taxon>
        <taxon>Alphaproteobacteria</taxon>
        <taxon>Rhodobacterales</taxon>
        <taxon>Roseobacteraceae</taxon>
        <taxon>Roseobacter</taxon>
    </lineage>
</organism>
<dbReference type="Pfam" id="PF00353">
    <property type="entry name" value="HemolysinCabind"/>
    <property type="match status" value="7"/>
</dbReference>
<dbReference type="InterPro" id="IPR050557">
    <property type="entry name" value="RTX_toxin/Mannuronan_C5-epim"/>
</dbReference>
<dbReference type="KEGG" id="rli:RLO149_c006840"/>
<keyword evidence="5" id="KW-1185">Reference proteome</keyword>
<evidence type="ECO:0000313" key="4">
    <source>
        <dbReference type="EMBL" id="AEI92712.1"/>
    </source>
</evidence>
<dbReference type="Proteomes" id="UP000001353">
    <property type="component" value="Chromosome"/>
</dbReference>
<dbReference type="Gene3D" id="2.150.10.10">
    <property type="entry name" value="Serralysin-like metalloprotease, C-terminal"/>
    <property type="match status" value="4"/>
</dbReference>
<protein>
    <submittedName>
        <fullName evidence="4">Uncharacterized protein</fullName>
    </submittedName>
</protein>
<dbReference type="PROSITE" id="PS00330">
    <property type="entry name" value="HEMOLYSIN_CALCIUM"/>
    <property type="match status" value="2"/>
</dbReference>
<keyword evidence="2" id="KW-0964">Secreted</keyword>
<accession>F7ZKP6</accession>
<dbReference type="eggNOG" id="COG2931">
    <property type="taxonomic scope" value="Bacteria"/>
</dbReference>
<dbReference type="PANTHER" id="PTHR38340">
    <property type="entry name" value="S-LAYER PROTEIN"/>
    <property type="match status" value="1"/>
</dbReference>
<dbReference type="AlphaFoldDB" id="F7ZKP6"/>
<comment type="subcellular location">
    <subcellularLocation>
        <location evidence="1">Secreted</location>
    </subcellularLocation>
</comment>
<proteinExistence type="predicted"/>
<evidence type="ECO:0000256" key="1">
    <source>
        <dbReference type="ARBA" id="ARBA00004613"/>
    </source>
</evidence>
<reference evidence="4 5" key="1">
    <citation type="journal article" date="2011" name="BMC Genomics">
        <title>Comparative genome analysis and genome-guided physiological analysis of Roseobacter litoralis.</title>
        <authorList>
            <person name="Kalhoefer D."/>
            <person name="Thole S."/>
            <person name="Voget S."/>
            <person name="Lehmann R."/>
            <person name="Liesegang H."/>
            <person name="Wollher A."/>
            <person name="Daniel R."/>
            <person name="Simon M."/>
            <person name="Brinkhoff T."/>
        </authorList>
    </citation>
    <scope>NUCLEOTIDE SEQUENCE [LARGE SCALE GENOMIC DNA]</scope>
    <source>
        <strain evidence="5">ATCC 49566 / DSM 6996 / JCM 21268 / NBRC 15278 / OCh 149</strain>
    </source>
</reference>
<dbReference type="STRING" id="391595.RLO149_c006840"/>